<name>A0A1C3HNP0_9GAMM</name>
<reference evidence="3" key="1">
    <citation type="submission" date="2016-04" db="EMBL/GenBank/DDBJ databases">
        <authorList>
            <person name="Tagini F."/>
        </authorList>
    </citation>
    <scope>NUCLEOTIDE SEQUENCE [LARGE SCALE GENOMIC DNA]</scope>
    <source>
        <strain evidence="3">CHUV0807</strain>
    </source>
</reference>
<dbReference type="AlphaFoldDB" id="A0A1C3HNP0"/>
<feature type="region of interest" description="Disordered" evidence="1">
    <location>
        <begin position="20"/>
        <end position="116"/>
    </location>
</feature>
<evidence type="ECO:0000313" key="2">
    <source>
        <dbReference type="EMBL" id="SAY55081.1"/>
    </source>
</evidence>
<feature type="compositionally biased region" description="Low complexity" evidence="1">
    <location>
        <begin position="20"/>
        <end position="32"/>
    </location>
</feature>
<dbReference type="PROSITE" id="PS51257">
    <property type="entry name" value="PROKAR_LIPOPROTEIN"/>
    <property type="match status" value="1"/>
</dbReference>
<protein>
    <recommendedName>
        <fullName evidence="4">Lipoprotein</fullName>
    </recommendedName>
</protein>
<dbReference type="EMBL" id="FKLO01000014">
    <property type="protein sequence ID" value="SAY55081.1"/>
    <property type="molecule type" value="Genomic_DNA"/>
</dbReference>
<gene>
    <name evidence="2" type="ORF">CHUV0807_0190</name>
</gene>
<feature type="compositionally biased region" description="Basic and acidic residues" evidence="1">
    <location>
        <begin position="70"/>
        <end position="104"/>
    </location>
</feature>
<dbReference type="RefSeq" id="WP_079538938.1">
    <property type="nucleotide sequence ID" value="NZ_CP171111.1"/>
</dbReference>
<proteinExistence type="predicted"/>
<dbReference type="Proteomes" id="UP000190837">
    <property type="component" value="Unassembled WGS sequence"/>
</dbReference>
<organism evidence="2 3">
    <name type="scientific">Cardiobacterium hominis</name>
    <dbReference type="NCBI Taxonomy" id="2718"/>
    <lineage>
        <taxon>Bacteria</taxon>
        <taxon>Pseudomonadati</taxon>
        <taxon>Pseudomonadota</taxon>
        <taxon>Gammaproteobacteria</taxon>
        <taxon>Cardiobacteriales</taxon>
        <taxon>Cardiobacteriaceae</taxon>
        <taxon>Cardiobacterium</taxon>
    </lineage>
</organism>
<feature type="compositionally biased region" description="Basic and acidic residues" evidence="1">
    <location>
        <begin position="38"/>
        <end position="62"/>
    </location>
</feature>
<evidence type="ECO:0008006" key="4">
    <source>
        <dbReference type="Google" id="ProtNLM"/>
    </source>
</evidence>
<sequence>MKTNYILLPLLALTLAACDQPAPKNDKPANPNETTAPQDDKKADKPAADNKTDQNSDKKAEKPAASSKTEPPKDNKTDKPAEAKTETKTDKPDAGEAQKDEKPGDAPAEPAPPPVFKTAEEALPHIQSQLPYDTKESSFRSVALDKGVFTFTAVIKGVEDAAAFQASHNMEALTGAYQQNIKPYICEQEPLKSLWQKKKIRSVHFDYQDEHAQPIMQIDIAAADCAAPAEAAPAAK</sequence>
<accession>A0A1C3HNP0</accession>
<evidence type="ECO:0000256" key="1">
    <source>
        <dbReference type="SAM" id="MobiDB-lite"/>
    </source>
</evidence>
<evidence type="ECO:0000313" key="3">
    <source>
        <dbReference type="Proteomes" id="UP000190837"/>
    </source>
</evidence>